<evidence type="ECO:0000313" key="2">
    <source>
        <dbReference type="EMBL" id="RCW66249.1"/>
    </source>
</evidence>
<sequence length="261" mass="27880">MIETEKLKKQREARLAAEALFEPIAQPPQTAAATVVTVRHRRASTNAAEHVATASPDALTAAAGRPARIHLVAAEPAATTTDTAAVTEPKVIPLDAAPLEAKSTDVQPVEAPAGIAEPTVLANEPATAPAADQVSVPVPPKPRKTRRRATAPVALKPQPVEKSVTSRVAIASRSTSPRRQELNTKAPHDHAPSVQHLPATVGFEAYEWPVYPKLIAQIEELKRKAQVVREHESAQALEWIKGAIRQYGLSAQDLGFGQGKR</sequence>
<name>A0A368XF24_9BURK</name>
<proteinExistence type="predicted"/>
<keyword evidence="3" id="KW-1185">Reference proteome</keyword>
<dbReference type="RefSeq" id="WP_147283013.1">
    <property type="nucleotide sequence ID" value="NZ_QPJK01000011.1"/>
</dbReference>
<feature type="compositionally biased region" description="Basic and acidic residues" evidence="1">
    <location>
        <begin position="178"/>
        <end position="191"/>
    </location>
</feature>
<reference evidence="2 3" key="1">
    <citation type="submission" date="2018-07" db="EMBL/GenBank/DDBJ databases">
        <title>Genomic Encyclopedia of Type Strains, Phase IV (KMG-IV): sequencing the most valuable type-strain genomes for metagenomic binning, comparative biology and taxonomic classification.</title>
        <authorList>
            <person name="Goeker M."/>
        </authorList>
    </citation>
    <scope>NUCLEOTIDE SEQUENCE [LARGE SCALE GENOMIC DNA]</scope>
    <source>
        <strain evidence="2 3">DSM 21634</strain>
    </source>
</reference>
<organism evidence="2 3">
    <name type="scientific">Pseudorhodoferax soli</name>
    <dbReference type="NCBI Taxonomy" id="545864"/>
    <lineage>
        <taxon>Bacteria</taxon>
        <taxon>Pseudomonadati</taxon>
        <taxon>Pseudomonadota</taxon>
        <taxon>Betaproteobacteria</taxon>
        <taxon>Burkholderiales</taxon>
        <taxon>Comamonadaceae</taxon>
    </lineage>
</organism>
<dbReference type="Proteomes" id="UP000252884">
    <property type="component" value="Unassembled WGS sequence"/>
</dbReference>
<comment type="caution">
    <text evidence="2">The sequence shown here is derived from an EMBL/GenBank/DDBJ whole genome shotgun (WGS) entry which is preliminary data.</text>
</comment>
<protein>
    <submittedName>
        <fullName evidence="2">Uncharacterized protein</fullName>
    </submittedName>
</protein>
<dbReference type="AlphaFoldDB" id="A0A368XF24"/>
<accession>A0A368XF24</accession>
<evidence type="ECO:0000313" key="3">
    <source>
        <dbReference type="Proteomes" id="UP000252884"/>
    </source>
</evidence>
<dbReference type="EMBL" id="QPJK01000011">
    <property type="protein sequence ID" value="RCW66249.1"/>
    <property type="molecule type" value="Genomic_DNA"/>
</dbReference>
<evidence type="ECO:0000256" key="1">
    <source>
        <dbReference type="SAM" id="MobiDB-lite"/>
    </source>
</evidence>
<dbReference type="OrthoDB" id="5297879at2"/>
<gene>
    <name evidence="2" type="ORF">DES41_111207</name>
</gene>
<feature type="region of interest" description="Disordered" evidence="1">
    <location>
        <begin position="126"/>
        <end position="194"/>
    </location>
</feature>